<dbReference type="PROSITE" id="PS51898">
    <property type="entry name" value="TYR_RECOMBINASE"/>
    <property type="match status" value="1"/>
</dbReference>
<evidence type="ECO:0000313" key="7">
    <source>
        <dbReference type="EMBL" id="GGI09168.1"/>
    </source>
</evidence>
<accession>A0ABQ2B6X7</accession>
<keyword evidence="2 4" id="KW-0238">DNA-binding</keyword>
<dbReference type="InterPro" id="IPR044068">
    <property type="entry name" value="CB"/>
</dbReference>
<dbReference type="PANTHER" id="PTHR30349">
    <property type="entry name" value="PHAGE INTEGRASE-RELATED"/>
    <property type="match status" value="1"/>
</dbReference>
<evidence type="ECO:0000256" key="2">
    <source>
        <dbReference type="ARBA" id="ARBA00023125"/>
    </source>
</evidence>
<dbReference type="SUPFAM" id="SSF56349">
    <property type="entry name" value="DNA breaking-rejoining enzymes"/>
    <property type="match status" value="1"/>
</dbReference>
<dbReference type="InterPro" id="IPR002104">
    <property type="entry name" value="Integrase_catalytic"/>
</dbReference>
<feature type="domain" description="Tyr recombinase" evidence="5">
    <location>
        <begin position="164"/>
        <end position="365"/>
    </location>
</feature>
<dbReference type="Gene3D" id="1.10.443.10">
    <property type="entry name" value="Intergrase catalytic core"/>
    <property type="match status" value="1"/>
</dbReference>
<proteinExistence type="inferred from homology"/>
<organism evidence="7 8">
    <name type="scientific">Isoptericola cucumis</name>
    <dbReference type="NCBI Taxonomy" id="1776856"/>
    <lineage>
        <taxon>Bacteria</taxon>
        <taxon>Bacillati</taxon>
        <taxon>Actinomycetota</taxon>
        <taxon>Actinomycetes</taxon>
        <taxon>Micrococcales</taxon>
        <taxon>Promicromonosporaceae</taxon>
        <taxon>Isoptericola</taxon>
    </lineage>
</organism>
<evidence type="ECO:0000259" key="5">
    <source>
        <dbReference type="PROSITE" id="PS51898"/>
    </source>
</evidence>
<dbReference type="Pfam" id="PF00589">
    <property type="entry name" value="Phage_integrase"/>
    <property type="match status" value="1"/>
</dbReference>
<dbReference type="Proteomes" id="UP000632535">
    <property type="component" value="Unassembled WGS sequence"/>
</dbReference>
<evidence type="ECO:0000256" key="4">
    <source>
        <dbReference type="PROSITE-ProRule" id="PRU01248"/>
    </source>
</evidence>
<comment type="similarity">
    <text evidence="1">Belongs to the 'phage' integrase family.</text>
</comment>
<dbReference type="Gene3D" id="1.10.150.130">
    <property type="match status" value="1"/>
</dbReference>
<name>A0ABQ2B6X7_9MICO</name>
<evidence type="ECO:0000256" key="1">
    <source>
        <dbReference type="ARBA" id="ARBA00008857"/>
    </source>
</evidence>
<reference evidence="8" key="1">
    <citation type="journal article" date="2019" name="Int. J. Syst. Evol. Microbiol.">
        <title>The Global Catalogue of Microorganisms (GCM) 10K type strain sequencing project: providing services to taxonomists for standard genome sequencing and annotation.</title>
        <authorList>
            <consortium name="The Broad Institute Genomics Platform"/>
            <consortium name="The Broad Institute Genome Sequencing Center for Infectious Disease"/>
            <person name="Wu L."/>
            <person name="Ma J."/>
        </authorList>
    </citation>
    <scope>NUCLEOTIDE SEQUENCE [LARGE SCALE GENOMIC DNA]</scope>
    <source>
        <strain evidence="8">CCM 8653</strain>
    </source>
</reference>
<protein>
    <submittedName>
        <fullName evidence="7">Transposase</fullName>
    </submittedName>
</protein>
<dbReference type="InterPro" id="IPR013762">
    <property type="entry name" value="Integrase-like_cat_sf"/>
</dbReference>
<keyword evidence="8" id="KW-1185">Reference proteome</keyword>
<feature type="domain" description="Core-binding (CB)" evidence="6">
    <location>
        <begin position="29"/>
        <end position="115"/>
    </location>
</feature>
<dbReference type="PANTHER" id="PTHR30349:SF41">
    <property type="entry name" value="INTEGRASE_RECOMBINASE PROTEIN MJ0367-RELATED"/>
    <property type="match status" value="1"/>
</dbReference>
<dbReference type="InterPro" id="IPR010998">
    <property type="entry name" value="Integrase_recombinase_N"/>
</dbReference>
<gene>
    <name evidence="7" type="ORF">GCM10007368_24820</name>
</gene>
<evidence type="ECO:0000313" key="8">
    <source>
        <dbReference type="Proteomes" id="UP000632535"/>
    </source>
</evidence>
<sequence length="371" mass="41959">MPWRVERADFEDGRSGHLVVDDESFRPHSEAMEFVAAMYAADRSANTVRTYLRPVAGFLNWCERQGVDWRRVTILDMARYKRFLETTETRRGQVPAPSTVSVHLTAVCEFLRYCAAADLIDSEVPMQLVERKWMPRAVGRGPLLESGYTRDVRVSALRVRPIERAPETLSEDQQQAMIDSAPTARDLFLVRLLLDAGLRIGEALGLRWEDMHFLPDSSSLGCSLAGAHLHVVRRATNSNGALAKSLRSRPVPVHESLVRLYRDYRFERDEKLANVDPCDFVFVNYTGPRTGLAMSYSNAYQFVQRLAGRNGFRAAPHMFRHTAATGWVESGVQIDVVQELLGHAQASSTKIYLHPSRERMREAVNALAGRR</sequence>
<evidence type="ECO:0000259" key="6">
    <source>
        <dbReference type="PROSITE" id="PS51900"/>
    </source>
</evidence>
<dbReference type="PROSITE" id="PS51900">
    <property type="entry name" value="CB"/>
    <property type="match status" value="1"/>
</dbReference>
<dbReference type="InterPro" id="IPR050090">
    <property type="entry name" value="Tyrosine_recombinase_XerCD"/>
</dbReference>
<comment type="caution">
    <text evidence="7">The sequence shown here is derived from an EMBL/GenBank/DDBJ whole genome shotgun (WGS) entry which is preliminary data.</text>
</comment>
<dbReference type="InterPro" id="IPR011010">
    <property type="entry name" value="DNA_brk_join_enz"/>
</dbReference>
<keyword evidence="3" id="KW-0233">DNA recombination</keyword>
<dbReference type="EMBL" id="BMDG01000008">
    <property type="protein sequence ID" value="GGI09168.1"/>
    <property type="molecule type" value="Genomic_DNA"/>
</dbReference>
<dbReference type="RefSeq" id="WP_188524029.1">
    <property type="nucleotide sequence ID" value="NZ_BMDG01000008.1"/>
</dbReference>
<evidence type="ECO:0000256" key="3">
    <source>
        <dbReference type="ARBA" id="ARBA00023172"/>
    </source>
</evidence>